<keyword evidence="2" id="KW-1185">Reference proteome</keyword>
<accession>A0ACC3SM81</accession>
<protein>
    <submittedName>
        <fullName evidence="1">Uncharacterized protein</fullName>
    </submittedName>
</protein>
<comment type="caution">
    <text evidence="1">The sequence shown here is derived from an EMBL/GenBank/DDBJ whole genome shotgun (WGS) entry which is preliminary data.</text>
</comment>
<gene>
    <name evidence="1" type="ORF">M8818_001001</name>
</gene>
<dbReference type="EMBL" id="JAMKPW020000004">
    <property type="protein sequence ID" value="KAK8219267.1"/>
    <property type="molecule type" value="Genomic_DNA"/>
</dbReference>
<sequence>MTTALKKKDKKAAKKMAKAATRAKVLTTKDVERVAKILHPSTAGGENDTGTTATTPEATPPENDPSGAKKRAVRDGSSIGSTPDEILTDGQDDETATAISRKKKRPNSSTVTDLLSTPSTPLPKPLRTHATPQTANSLLFPTDLATEVDRILAAFNLPMGTQPAKHLTGAMERLRKLVKEDLEIERNELKYTRQREEGYWRWASRKMEERMMERWEVDGDGGKGVMSTTLTQAPTTTRSSEVSASGSAVDEACYSQEHEVAQEQWRRVGRAGNTTAAVTTTTTLKLSRNGASFAPEVCNPALKEGRFGALYALGQDEEVDPPPSPSPSPLPAPDFPSSDYDDSPGPLSWPKIAPASSYGQLPSLDGLLGESITDPAAVADGTGTGTQDTAPEPGTGKHARRNAARKTRNKAEKLVAFYNLYALAQLPLLLPASILAPDKLPPNIWIVFTASGIVMVDICRCHKEKSGCLYTFKLVADRWGVEVYGAEEITTAAEPGKEWDEEKVRREASKVALWQWVAFEAERKIQLEFGQRQTKFYAPLTGMKH</sequence>
<organism evidence="1 2">
    <name type="scientific">Zalaria obscura</name>
    <dbReference type="NCBI Taxonomy" id="2024903"/>
    <lineage>
        <taxon>Eukaryota</taxon>
        <taxon>Fungi</taxon>
        <taxon>Dikarya</taxon>
        <taxon>Ascomycota</taxon>
        <taxon>Pezizomycotina</taxon>
        <taxon>Dothideomycetes</taxon>
        <taxon>Dothideomycetidae</taxon>
        <taxon>Dothideales</taxon>
        <taxon>Zalariaceae</taxon>
        <taxon>Zalaria</taxon>
    </lineage>
</organism>
<name>A0ACC3SM81_9PEZI</name>
<evidence type="ECO:0000313" key="2">
    <source>
        <dbReference type="Proteomes" id="UP001320706"/>
    </source>
</evidence>
<proteinExistence type="predicted"/>
<evidence type="ECO:0000313" key="1">
    <source>
        <dbReference type="EMBL" id="KAK8219267.1"/>
    </source>
</evidence>
<reference evidence="1" key="1">
    <citation type="submission" date="2024-02" db="EMBL/GenBank/DDBJ databases">
        <title>Metagenome Assembled Genome of Zalaria obscura JY119.</title>
        <authorList>
            <person name="Vighnesh L."/>
            <person name="Jagadeeshwari U."/>
            <person name="Venkata Ramana C."/>
            <person name="Sasikala C."/>
        </authorList>
    </citation>
    <scope>NUCLEOTIDE SEQUENCE</scope>
    <source>
        <strain evidence="1">JY119</strain>
    </source>
</reference>
<dbReference type="Proteomes" id="UP001320706">
    <property type="component" value="Unassembled WGS sequence"/>
</dbReference>